<evidence type="ECO:0000256" key="4">
    <source>
        <dbReference type="PROSITE-ProRule" id="PRU00449"/>
    </source>
</evidence>
<feature type="domain" description="A20-type" evidence="5">
    <location>
        <begin position="8"/>
        <end position="42"/>
    </location>
</feature>
<dbReference type="FunFam" id="4.10.1110.10:FF:000001">
    <property type="entry name" value="Zinc finger AN1-type containing 6"/>
    <property type="match status" value="1"/>
</dbReference>
<evidence type="ECO:0000256" key="3">
    <source>
        <dbReference type="ARBA" id="ARBA00022833"/>
    </source>
</evidence>
<dbReference type="SMART" id="SM00154">
    <property type="entry name" value="ZnF_AN1"/>
    <property type="match status" value="1"/>
</dbReference>
<dbReference type="Pfam" id="PF01754">
    <property type="entry name" value="zf-A20"/>
    <property type="match status" value="1"/>
</dbReference>
<dbReference type="STRING" id="947166.A0A1D1UY20"/>
<sequence length="221" mass="23397">MDQQSNNQASPQLCRGGCGFWGSSAMDGMCSKCYKDALARKMVAPTSVASSTPTVNITASSPMSIGGGRNDNRNNYMDLSVSPSPSPAAPVSHLHSHMSNMISASMPVPSSARMAKPASDLSLASADSDLLSSSPSCSSLPGSFSDPNSPMSSAGKRNRCELASCNKRVGLTGFECRCGKLFCAVHRYSDIHNCDFDYKTMAAEQIRQNNPVVNGKKVEKL</sequence>
<evidence type="ECO:0000259" key="5">
    <source>
        <dbReference type="PROSITE" id="PS51036"/>
    </source>
</evidence>
<proteinExistence type="predicted"/>
<keyword evidence="2 4" id="KW-0863">Zinc-finger</keyword>
<dbReference type="AlphaFoldDB" id="A0A1D1UY20"/>
<organism evidence="7 8">
    <name type="scientific">Ramazzottius varieornatus</name>
    <name type="common">Water bear</name>
    <name type="synonym">Tardigrade</name>
    <dbReference type="NCBI Taxonomy" id="947166"/>
    <lineage>
        <taxon>Eukaryota</taxon>
        <taxon>Metazoa</taxon>
        <taxon>Ecdysozoa</taxon>
        <taxon>Tardigrada</taxon>
        <taxon>Eutardigrada</taxon>
        <taxon>Parachela</taxon>
        <taxon>Hypsibioidea</taxon>
        <taxon>Ramazzottiidae</taxon>
        <taxon>Ramazzottius</taxon>
    </lineage>
</organism>
<accession>A0A1D1UY20</accession>
<feature type="domain" description="AN1-type" evidence="6">
    <location>
        <begin position="154"/>
        <end position="202"/>
    </location>
</feature>
<dbReference type="Gene3D" id="1.20.5.4770">
    <property type="match status" value="1"/>
</dbReference>
<keyword evidence="1" id="KW-0479">Metal-binding</keyword>
<dbReference type="PROSITE" id="PS51036">
    <property type="entry name" value="ZF_A20"/>
    <property type="match status" value="1"/>
</dbReference>
<dbReference type="Pfam" id="PF01428">
    <property type="entry name" value="zf-AN1"/>
    <property type="match status" value="1"/>
</dbReference>
<dbReference type="InterPro" id="IPR002653">
    <property type="entry name" value="Znf_A20"/>
</dbReference>
<gene>
    <name evidence="7" type="primary">RvY_04668-1</name>
    <name evidence="7" type="synonym">RvY_04668.1</name>
    <name evidence="7" type="ORF">RvY_04668</name>
</gene>
<evidence type="ECO:0000259" key="6">
    <source>
        <dbReference type="PROSITE" id="PS51039"/>
    </source>
</evidence>
<name>A0A1D1UY20_RAMVA</name>
<dbReference type="GO" id="GO:0003677">
    <property type="term" value="F:DNA binding"/>
    <property type="evidence" value="ECO:0007669"/>
    <property type="project" value="InterPro"/>
</dbReference>
<dbReference type="EMBL" id="BDGG01000002">
    <property type="protein sequence ID" value="GAU92612.1"/>
    <property type="molecule type" value="Genomic_DNA"/>
</dbReference>
<comment type="caution">
    <text evidence="7">The sequence shown here is derived from an EMBL/GenBank/DDBJ whole genome shotgun (WGS) entry which is preliminary data.</text>
</comment>
<dbReference type="GO" id="GO:0008270">
    <property type="term" value="F:zinc ion binding"/>
    <property type="evidence" value="ECO:0007669"/>
    <property type="project" value="UniProtKB-KW"/>
</dbReference>
<evidence type="ECO:0000256" key="1">
    <source>
        <dbReference type="ARBA" id="ARBA00022723"/>
    </source>
</evidence>
<evidence type="ECO:0008006" key="9">
    <source>
        <dbReference type="Google" id="ProtNLM"/>
    </source>
</evidence>
<reference evidence="7 8" key="1">
    <citation type="journal article" date="2016" name="Nat. Commun.">
        <title>Extremotolerant tardigrade genome and improved radiotolerance of human cultured cells by tardigrade-unique protein.</title>
        <authorList>
            <person name="Hashimoto T."/>
            <person name="Horikawa D.D."/>
            <person name="Saito Y."/>
            <person name="Kuwahara H."/>
            <person name="Kozuka-Hata H."/>
            <person name="Shin-I T."/>
            <person name="Minakuchi Y."/>
            <person name="Ohishi K."/>
            <person name="Motoyama A."/>
            <person name="Aizu T."/>
            <person name="Enomoto A."/>
            <person name="Kondo K."/>
            <person name="Tanaka S."/>
            <person name="Hara Y."/>
            <person name="Koshikawa S."/>
            <person name="Sagara H."/>
            <person name="Miura T."/>
            <person name="Yokobori S."/>
            <person name="Miyagawa K."/>
            <person name="Suzuki Y."/>
            <person name="Kubo T."/>
            <person name="Oyama M."/>
            <person name="Kohara Y."/>
            <person name="Fujiyama A."/>
            <person name="Arakawa K."/>
            <person name="Katayama T."/>
            <person name="Toyoda A."/>
            <person name="Kunieda T."/>
        </authorList>
    </citation>
    <scope>NUCLEOTIDE SEQUENCE [LARGE SCALE GENOMIC DNA]</scope>
    <source>
        <strain evidence="7 8">YOKOZUNA-1</strain>
    </source>
</reference>
<evidence type="ECO:0000313" key="8">
    <source>
        <dbReference type="Proteomes" id="UP000186922"/>
    </source>
</evidence>
<protein>
    <recommendedName>
        <fullName evidence="9">A20-type domain-containing protein</fullName>
    </recommendedName>
</protein>
<dbReference type="OrthoDB" id="428577at2759"/>
<dbReference type="InterPro" id="IPR050652">
    <property type="entry name" value="AN1_A20_ZnFinger"/>
</dbReference>
<dbReference type="Proteomes" id="UP000186922">
    <property type="component" value="Unassembled WGS sequence"/>
</dbReference>
<dbReference type="SUPFAM" id="SSF118310">
    <property type="entry name" value="AN1-like Zinc finger"/>
    <property type="match status" value="1"/>
</dbReference>
<dbReference type="PANTHER" id="PTHR10634:SF149">
    <property type="entry name" value="AN1-TYPE DOMAIN-CONTAINING PROTEIN-RELATED"/>
    <property type="match status" value="1"/>
</dbReference>
<evidence type="ECO:0000313" key="7">
    <source>
        <dbReference type="EMBL" id="GAU92612.1"/>
    </source>
</evidence>
<dbReference type="SMART" id="SM00259">
    <property type="entry name" value="ZnF_A20"/>
    <property type="match status" value="1"/>
</dbReference>
<evidence type="ECO:0000256" key="2">
    <source>
        <dbReference type="ARBA" id="ARBA00022771"/>
    </source>
</evidence>
<dbReference type="PROSITE" id="PS51039">
    <property type="entry name" value="ZF_AN1"/>
    <property type="match status" value="1"/>
</dbReference>
<dbReference type="PANTHER" id="PTHR10634">
    <property type="entry name" value="AN1-TYPE ZINC FINGER PROTEIN"/>
    <property type="match status" value="1"/>
</dbReference>
<dbReference type="SUPFAM" id="SSF57716">
    <property type="entry name" value="Glucocorticoid receptor-like (DNA-binding domain)"/>
    <property type="match status" value="1"/>
</dbReference>
<dbReference type="InterPro" id="IPR035896">
    <property type="entry name" value="AN1-like_Znf"/>
</dbReference>
<dbReference type="Gene3D" id="4.10.1110.10">
    <property type="entry name" value="AN1-like Zinc finger"/>
    <property type="match status" value="1"/>
</dbReference>
<keyword evidence="8" id="KW-1185">Reference proteome</keyword>
<keyword evidence="3" id="KW-0862">Zinc</keyword>
<dbReference type="InterPro" id="IPR000058">
    <property type="entry name" value="Znf_AN1"/>
</dbReference>